<protein>
    <submittedName>
        <fullName evidence="1">Uncharacterized protein</fullName>
    </submittedName>
</protein>
<keyword evidence="2" id="KW-1185">Reference proteome</keyword>
<proteinExistence type="predicted"/>
<dbReference type="Proteomes" id="UP000606974">
    <property type="component" value="Unassembled WGS sequence"/>
</dbReference>
<evidence type="ECO:0000313" key="2">
    <source>
        <dbReference type="Proteomes" id="UP000606974"/>
    </source>
</evidence>
<comment type="caution">
    <text evidence="1">The sequence shown here is derived from an EMBL/GenBank/DDBJ whole genome shotgun (WGS) entry which is preliminary data.</text>
</comment>
<name>A0A8H7DZ11_9EURO</name>
<gene>
    <name evidence="1" type="ORF">GJ744_004820</name>
</gene>
<dbReference type="AlphaFoldDB" id="A0A8H7DZ11"/>
<dbReference type="EMBL" id="JAACFV010000209">
    <property type="protein sequence ID" value="KAF7502915.1"/>
    <property type="molecule type" value="Genomic_DNA"/>
</dbReference>
<accession>A0A8H7DZ11</accession>
<reference evidence="1" key="1">
    <citation type="submission" date="2020-02" db="EMBL/GenBank/DDBJ databases">
        <authorList>
            <person name="Palmer J.M."/>
        </authorList>
    </citation>
    <scope>NUCLEOTIDE SEQUENCE</scope>
    <source>
        <strain evidence="1">EPUS1.4</strain>
        <tissue evidence="1">Thallus</tissue>
    </source>
</reference>
<organism evidence="1 2">
    <name type="scientific">Endocarpon pusillum</name>
    <dbReference type="NCBI Taxonomy" id="364733"/>
    <lineage>
        <taxon>Eukaryota</taxon>
        <taxon>Fungi</taxon>
        <taxon>Dikarya</taxon>
        <taxon>Ascomycota</taxon>
        <taxon>Pezizomycotina</taxon>
        <taxon>Eurotiomycetes</taxon>
        <taxon>Chaetothyriomycetidae</taxon>
        <taxon>Verrucariales</taxon>
        <taxon>Verrucariaceae</taxon>
        <taxon>Endocarpon</taxon>
    </lineage>
</organism>
<evidence type="ECO:0000313" key="1">
    <source>
        <dbReference type="EMBL" id="KAF7502915.1"/>
    </source>
</evidence>
<sequence length="100" mass="10971">MASHSGFVLDTLLRVRPAMEVRCVPDVAPSDFMEALLTSAKILWPSAKTQASPLTLTTTSNLVCEYHSEANIETLRTAIYSSASMDLIGPKLWGKPINYE</sequence>